<evidence type="ECO:0000256" key="4">
    <source>
        <dbReference type="ARBA" id="ARBA00022614"/>
    </source>
</evidence>
<feature type="coiled-coil region" evidence="10">
    <location>
        <begin position="573"/>
        <end position="627"/>
    </location>
</feature>
<keyword evidence="13" id="KW-1185">Reference proteome</keyword>
<dbReference type="SMART" id="SM00369">
    <property type="entry name" value="LRR_TYP"/>
    <property type="match status" value="4"/>
</dbReference>
<dbReference type="GO" id="GO:0005789">
    <property type="term" value="C:endoplasmic reticulum membrane"/>
    <property type="evidence" value="ECO:0007669"/>
    <property type="project" value="UniProtKB-SubCell"/>
</dbReference>
<dbReference type="PROSITE" id="PS51450">
    <property type="entry name" value="LRR"/>
    <property type="match status" value="4"/>
</dbReference>
<dbReference type="PANTHER" id="PTHR15414">
    <property type="entry name" value="OS-9-RELATED"/>
    <property type="match status" value="1"/>
</dbReference>
<dbReference type="SMART" id="SM00364">
    <property type="entry name" value="LRR_BAC"/>
    <property type="match status" value="4"/>
</dbReference>
<evidence type="ECO:0000256" key="5">
    <source>
        <dbReference type="ARBA" id="ARBA00022729"/>
    </source>
</evidence>
<dbReference type="InterPro" id="IPR003591">
    <property type="entry name" value="Leu-rich_rpt_typical-subtyp"/>
</dbReference>
<evidence type="ECO:0000256" key="6">
    <source>
        <dbReference type="ARBA" id="ARBA00022734"/>
    </source>
</evidence>
<dbReference type="InterPro" id="IPR045149">
    <property type="entry name" value="OS-9-like"/>
</dbReference>
<comment type="subcellular location">
    <subcellularLocation>
        <location evidence="1">Endoplasmic reticulum membrane</location>
        <topology evidence="1">Peripheral membrane protein</topology>
        <orientation evidence="1">Lumenal side</orientation>
    </subcellularLocation>
</comment>
<keyword evidence="9" id="KW-1015">Disulfide bond</keyword>
<protein>
    <recommendedName>
        <fullName evidence="3">Protein OS-9 homolog</fullName>
    </recommendedName>
</protein>
<dbReference type="GO" id="GO:0030968">
    <property type="term" value="P:endoplasmic reticulum unfolded protein response"/>
    <property type="evidence" value="ECO:0007669"/>
    <property type="project" value="InterPro"/>
</dbReference>
<reference evidence="12" key="1">
    <citation type="journal article" date="2020" name="Microb. Genom.">
        <title>Genetic diversity of clinical and environmental Mucorales isolates obtained from an investigation of mucormycosis cases among solid organ transplant recipients.</title>
        <authorList>
            <person name="Nguyen M.H."/>
            <person name="Kaul D."/>
            <person name="Muto C."/>
            <person name="Cheng S.J."/>
            <person name="Richter R.A."/>
            <person name="Bruno V.M."/>
            <person name="Liu G."/>
            <person name="Beyhan S."/>
            <person name="Sundermann A.J."/>
            <person name="Mounaud S."/>
            <person name="Pasculle A.W."/>
            <person name="Nierman W.C."/>
            <person name="Driscoll E."/>
            <person name="Cumbie R."/>
            <person name="Clancy C.J."/>
            <person name="Dupont C.L."/>
        </authorList>
    </citation>
    <scope>NUCLEOTIDE SEQUENCE</scope>
    <source>
        <strain evidence="12">GL11</strain>
    </source>
</reference>
<dbReference type="Proteomes" id="UP000716291">
    <property type="component" value="Unassembled WGS sequence"/>
</dbReference>
<dbReference type="InterPro" id="IPR044865">
    <property type="entry name" value="MRH_dom"/>
</dbReference>
<keyword evidence="8" id="KW-0256">Endoplasmic reticulum</keyword>
<dbReference type="InterPro" id="IPR032675">
    <property type="entry name" value="LRR_dom_sf"/>
</dbReference>
<evidence type="ECO:0000313" key="13">
    <source>
        <dbReference type="Proteomes" id="UP000716291"/>
    </source>
</evidence>
<feature type="domain" description="MRH" evidence="11">
    <location>
        <begin position="425"/>
        <end position="548"/>
    </location>
</feature>
<organism evidence="12 13">
    <name type="scientific">Rhizopus oryzae</name>
    <name type="common">Mucormycosis agent</name>
    <name type="synonym">Rhizopus arrhizus var. delemar</name>
    <dbReference type="NCBI Taxonomy" id="64495"/>
    <lineage>
        <taxon>Eukaryota</taxon>
        <taxon>Fungi</taxon>
        <taxon>Fungi incertae sedis</taxon>
        <taxon>Mucoromycota</taxon>
        <taxon>Mucoromycotina</taxon>
        <taxon>Mucoromycetes</taxon>
        <taxon>Mucorales</taxon>
        <taxon>Mucorineae</taxon>
        <taxon>Rhizopodaceae</taxon>
        <taxon>Rhizopus</taxon>
    </lineage>
</organism>
<dbReference type="EMBL" id="JAANQT010000414">
    <property type="protein sequence ID" value="KAG1311211.1"/>
    <property type="molecule type" value="Genomic_DNA"/>
</dbReference>
<dbReference type="Gene3D" id="2.70.130.10">
    <property type="entry name" value="Mannose-6-phosphate receptor binding domain"/>
    <property type="match status" value="1"/>
</dbReference>
<gene>
    <name evidence="12" type="ORF">G6F64_003974</name>
</gene>
<dbReference type="GO" id="GO:0030246">
    <property type="term" value="F:carbohydrate binding"/>
    <property type="evidence" value="ECO:0007669"/>
    <property type="project" value="UniProtKB-KW"/>
</dbReference>
<evidence type="ECO:0000256" key="8">
    <source>
        <dbReference type="ARBA" id="ARBA00022824"/>
    </source>
</evidence>
<dbReference type="PANTHER" id="PTHR15414:SF0">
    <property type="entry name" value="ENDOPLASMIC RETICULUM LECTIN 1"/>
    <property type="match status" value="1"/>
</dbReference>
<feature type="coiled-coil region" evidence="10">
    <location>
        <begin position="388"/>
        <end position="415"/>
    </location>
</feature>
<evidence type="ECO:0000256" key="1">
    <source>
        <dbReference type="ARBA" id="ARBA00004367"/>
    </source>
</evidence>
<evidence type="ECO:0000256" key="2">
    <source>
        <dbReference type="ARBA" id="ARBA00009918"/>
    </source>
</evidence>
<keyword evidence="4" id="KW-0433">Leucine-rich repeat</keyword>
<comment type="caution">
    <text evidence="12">The sequence shown here is derived from an EMBL/GenBank/DDBJ whole genome shotgun (WGS) entry which is preliminary data.</text>
</comment>
<evidence type="ECO:0000256" key="3">
    <source>
        <dbReference type="ARBA" id="ARBA00018727"/>
    </source>
</evidence>
<evidence type="ECO:0000256" key="9">
    <source>
        <dbReference type="ARBA" id="ARBA00023157"/>
    </source>
</evidence>
<dbReference type="Gene3D" id="3.80.10.10">
    <property type="entry name" value="Ribonuclease Inhibitor"/>
    <property type="match status" value="1"/>
</dbReference>
<keyword evidence="7" id="KW-0677">Repeat</keyword>
<dbReference type="OrthoDB" id="448954at2759"/>
<dbReference type="Pfam" id="PF13855">
    <property type="entry name" value="LRR_8"/>
    <property type="match status" value="1"/>
</dbReference>
<dbReference type="InterPro" id="IPR009011">
    <property type="entry name" value="Man6P_isomerase_rcpt-bd_dom_sf"/>
</dbReference>
<dbReference type="SUPFAM" id="SSF52058">
    <property type="entry name" value="L domain-like"/>
    <property type="match status" value="1"/>
</dbReference>
<evidence type="ECO:0000256" key="10">
    <source>
        <dbReference type="SAM" id="Coils"/>
    </source>
</evidence>
<sequence length="662" mass="76981">MGQQQSNKINEPLTFGYYTQHIPESTTDSIYSIVGDTVSIASDYEDTLKDEEGWSKLTAIDYKRMNSILDLSSQSLIKLSSRRSNNLMITLPRAIGQLVNLEILDVSKNQLEFIPDSIQYLKKLKALNLSKNKLTHIPKTFGQLLHLTVLLLNHNHLTELPNEIAHLHHLEHFDISHNRLKSIPAEITAIRALKKFLADDCPFETESSYKLSHNPPSLFEICARQIYLHKIPVPNKELADYLKVAKRTCSFCSGPFFESYVSRKRMIEKQQVITLDYALCSAHWTDENDRLLVMFSTGNNHNSEEEDMSSDDGLEESFTHVKHNFAQLGSRLRILANYFIGDDILNLPRYKVSLLADNKLPHSQLQQFSTEQNLIVRDISGQPFLCNIPLITDEKEEENKEEKEEEEEEDKIIERGLNLLKPLENSCIHFYKGGDQYWSYEYCHNQYVRQFHIERTSEGKIERKREKESNLLGQYKKAKTTLKQIGDQRVLIQQWNEGSICDLTKKPRTTVVQYQCDYQQANDRVSFFTEVSSCQYQIIISTPRLCEEMKLSHLHKQTVYPIACKPIVSDKLIEAEREQKQIEAKQLKEIEEQQQQKILEEVKKDKEETLLEMVQRLNEQLDTLKSQVQTYLPNQQQEVMTEDNAIEKIFTKKNLQIIDGFN</sequence>
<keyword evidence="10" id="KW-0175">Coiled coil</keyword>
<proteinExistence type="inferred from homology"/>
<evidence type="ECO:0000313" key="12">
    <source>
        <dbReference type="EMBL" id="KAG1311211.1"/>
    </source>
</evidence>
<dbReference type="InterPro" id="IPR012913">
    <property type="entry name" value="OS9-like_dom"/>
</dbReference>
<keyword evidence="5" id="KW-0732">Signal</keyword>
<evidence type="ECO:0000256" key="7">
    <source>
        <dbReference type="ARBA" id="ARBA00022737"/>
    </source>
</evidence>
<dbReference type="AlphaFoldDB" id="A0A9P7BTX1"/>
<dbReference type="PROSITE" id="PS51914">
    <property type="entry name" value="MRH"/>
    <property type="match status" value="1"/>
</dbReference>
<name>A0A9P7BTX1_RHIOR</name>
<dbReference type="SUPFAM" id="SSF50911">
    <property type="entry name" value="Mannose 6-phosphate receptor domain"/>
    <property type="match status" value="1"/>
</dbReference>
<dbReference type="GO" id="GO:0030970">
    <property type="term" value="P:retrograde protein transport, ER to cytosol"/>
    <property type="evidence" value="ECO:0007669"/>
    <property type="project" value="TreeGrafter"/>
</dbReference>
<keyword evidence="6" id="KW-0430">Lectin</keyword>
<dbReference type="GO" id="GO:0005788">
    <property type="term" value="C:endoplasmic reticulum lumen"/>
    <property type="evidence" value="ECO:0007669"/>
    <property type="project" value="TreeGrafter"/>
</dbReference>
<comment type="similarity">
    <text evidence="2">Belongs to the OS-9 family.</text>
</comment>
<evidence type="ECO:0000259" key="11">
    <source>
        <dbReference type="PROSITE" id="PS51914"/>
    </source>
</evidence>
<dbReference type="InterPro" id="IPR001611">
    <property type="entry name" value="Leu-rich_rpt"/>
</dbReference>
<accession>A0A9P7BTX1</accession>
<dbReference type="Pfam" id="PF07915">
    <property type="entry name" value="PRKCSH"/>
    <property type="match status" value="1"/>
</dbReference>